<evidence type="ECO:0000313" key="1">
    <source>
        <dbReference type="EMBL" id="MDL2344969.1"/>
    </source>
</evidence>
<gene>
    <name evidence="1" type="ORF">QOL99_12530</name>
</gene>
<dbReference type="RefSeq" id="WP_285524259.1">
    <property type="nucleotide sequence ID" value="NZ_JASNGB010000131.1"/>
</dbReference>
<proteinExistence type="predicted"/>
<dbReference type="InterPro" id="IPR007035">
    <property type="entry name" value="Peptidase_M55"/>
</dbReference>
<feature type="non-terminal residue" evidence="1">
    <location>
        <position position="1"/>
    </location>
</feature>
<accession>A0ABT7JIT3</accession>
<name>A0ABT7JIT3_9DEIO</name>
<dbReference type="InterPro" id="IPR036177">
    <property type="entry name" value="Peptidase_M55_sf"/>
</dbReference>
<keyword evidence="2" id="KW-1185">Reference proteome</keyword>
<dbReference type="SUPFAM" id="SSF63992">
    <property type="entry name" value="Dipeptide transport protein"/>
    <property type="match status" value="1"/>
</dbReference>
<sequence>RAAADAAPYTTRWPARAELRFDHQARADQAGRVPGVTRVDAETVAWESGDALHLFGMFRMLARVAEVRLNT</sequence>
<protein>
    <submittedName>
        <fullName evidence="1">M55 family metallopeptidase</fullName>
    </submittedName>
</protein>
<dbReference type="EMBL" id="JASNGB010000131">
    <property type="protein sequence ID" value="MDL2344969.1"/>
    <property type="molecule type" value="Genomic_DNA"/>
</dbReference>
<organism evidence="1 2">
    <name type="scientific">Deinococcus rhizophilus</name>
    <dbReference type="NCBI Taxonomy" id="3049544"/>
    <lineage>
        <taxon>Bacteria</taxon>
        <taxon>Thermotogati</taxon>
        <taxon>Deinococcota</taxon>
        <taxon>Deinococci</taxon>
        <taxon>Deinococcales</taxon>
        <taxon>Deinococcaceae</taxon>
        <taxon>Deinococcus</taxon>
    </lineage>
</organism>
<dbReference type="Proteomes" id="UP001302059">
    <property type="component" value="Unassembled WGS sequence"/>
</dbReference>
<comment type="caution">
    <text evidence="1">The sequence shown here is derived from an EMBL/GenBank/DDBJ whole genome shotgun (WGS) entry which is preliminary data.</text>
</comment>
<evidence type="ECO:0000313" key="2">
    <source>
        <dbReference type="Proteomes" id="UP001302059"/>
    </source>
</evidence>
<reference evidence="1 2" key="1">
    <citation type="submission" date="2023-05" db="EMBL/GenBank/DDBJ databases">
        <authorList>
            <person name="Gao F."/>
        </authorList>
    </citation>
    <scope>NUCLEOTIDE SEQUENCE [LARGE SCALE GENOMIC DNA]</scope>
    <source>
        <strain evidence="1 2">MIMF12</strain>
    </source>
</reference>
<dbReference type="Pfam" id="PF04951">
    <property type="entry name" value="Peptidase_M55"/>
    <property type="match status" value="1"/>
</dbReference>